<dbReference type="EMBL" id="LDRV01000087">
    <property type="protein sequence ID" value="KTS09419.1"/>
    <property type="molecule type" value="Genomic_DNA"/>
</dbReference>
<gene>
    <name evidence="1" type="ORF">RSA3_13405</name>
</gene>
<name>A0A147F5G1_MICTE</name>
<organism evidence="1 2">
    <name type="scientific">Microbacterium testaceum</name>
    <name type="common">Aureobacterium testaceum</name>
    <name type="synonym">Brevibacterium testaceum</name>
    <dbReference type="NCBI Taxonomy" id="2033"/>
    <lineage>
        <taxon>Bacteria</taxon>
        <taxon>Bacillati</taxon>
        <taxon>Actinomycetota</taxon>
        <taxon>Actinomycetes</taxon>
        <taxon>Micrococcales</taxon>
        <taxon>Microbacteriaceae</taxon>
        <taxon>Microbacterium</taxon>
    </lineage>
</organism>
<comment type="caution">
    <text evidence="1">The sequence shown here is derived from an EMBL/GenBank/DDBJ whole genome shotgun (WGS) entry which is preliminary data.</text>
</comment>
<dbReference type="Proteomes" id="UP000072189">
    <property type="component" value="Unassembled WGS sequence"/>
</dbReference>
<proteinExistence type="predicted"/>
<evidence type="ECO:0000313" key="1">
    <source>
        <dbReference type="EMBL" id="KTS09419.1"/>
    </source>
</evidence>
<reference evidence="1 2" key="1">
    <citation type="journal article" date="2016" name="Front. Microbiol.">
        <title>Genomic Resource of Rice Seed Associated Bacteria.</title>
        <authorList>
            <person name="Midha S."/>
            <person name="Bansal K."/>
            <person name="Sharma S."/>
            <person name="Kumar N."/>
            <person name="Patil P.P."/>
            <person name="Chaudhry V."/>
            <person name="Patil P.B."/>
        </authorList>
    </citation>
    <scope>NUCLEOTIDE SEQUENCE [LARGE SCALE GENOMIC DNA]</scope>
    <source>
        <strain evidence="1 2">RSA3</strain>
    </source>
</reference>
<dbReference type="RefSeq" id="WP_058614691.1">
    <property type="nucleotide sequence ID" value="NZ_LDRV01000087.1"/>
</dbReference>
<sequence>MTRSDSPEFAFVSPLTPDWTIARLLDWIAASDDRCHDERLLGILDAVDRALHPSSTLAATRVVVYVRALAARVSADPSVGERVLGEVIVVREVSASAEALVPA</sequence>
<dbReference type="AlphaFoldDB" id="A0A147F5G1"/>
<accession>A0A147F5G1</accession>
<dbReference type="PATRIC" id="fig|2033.7.peg.3490"/>
<protein>
    <submittedName>
        <fullName evidence="1">Uncharacterized protein</fullName>
    </submittedName>
</protein>
<evidence type="ECO:0000313" key="2">
    <source>
        <dbReference type="Proteomes" id="UP000072189"/>
    </source>
</evidence>